<dbReference type="InterPro" id="IPR005119">
    <property type="entry name" value="LysR_subst-bd"/>
</dbReference>
<dbReference type="InterPro" id="IPR036390">
    <property type="entry name" value="WH_DNA-bd_sf"/>
</dbReference>
<evidence type="ECO:0000313" key="7">
    <source>
        <dbReference type="Proteomes" id="UP000198908"/>
    </source>
</evidence>
<dbReference type="InterPro" id="IPR000847">
    <property type="entry name" value="LysR_HTH_N"/>
</dbReference>
<keyword evidence="7" id="KW-1185">Reference proteome</keyword>
<dbReference type="GO" id="GO:0043565">
    <property type="term" value="F:sequence-specific DNA binding"/>
    <property type="evidence" value="ECO:0007669"/>
    <property type="project" value="TreeGrafter"/>
</dbReference>
<evidence type="ECO:0000256" key="3">
    <source>
        <dbReference type="ARBA" id="ARBA00023125"/>
    </source>
</evidence>
<dbReference type="Gene3D" id="3.40.190.290">
    <property type="match status" value="1"/>
</dbReference>
<gene>
    <name evidence="6" type="ORF">SAMN05421548_11925</name>
</gene>
<dbReference type="CDD" id="cd08471">
    <property type="entry name" value="PBP2_CrgA_like_2"/>
    <property type="match status" value="1"/>
</dbReference>
<dbReference type="Pfam" id="PF00126">
    <property type="entry name" value="HTH_1"/>
    <property type="match status" value="1"/>
</dbReference>
<name>A0A1G6UL55_9BURK</name>
<dbReference type="Gene3D" id="1.10.10.10">
    <property type="entry name" value="Winged helix-like DNA-binding domain superfamily/Winged helix DNA-binding domain"/>
    <property type="match status" value="1"/>
</dbReference>
<dbReference type="SUPFAM" id="SSF53850">
    <property type="entry name" value="Periplasmic binding protein-like II"/>
    <property type="match status" value="1"/>
</dbReference>
<keyword evidence="4" id="KW-0804">Transcription</keyword>
<evidence type="ECO:0000256" key="4">
    <source>
        <dbReference type="ARBA" id="ARBA00023163"/>
    </source>
</evidence>
<dbReference type="Pfam" id="PF03466">
    <property type="entry name" value="LysR_substrate"/>
    <property type="match status" value="1"/>
</dbReference>
<dbReference type="SUPFAM" id="SSF46785">
    <property type="entry name" value="Winged helix' DNA-binding domain"/>
    <property type="match status" value="1"/>
</dbReference>
<keyword evidence="3 6" id="KW-0238">DNA-binding</keyword>
<dbReference type="AlphaFoldDB" id="A0A1G6UL55"/>
<organism evidence="6 7">
    <name type="scientific">Paraburkholderia lycopersici</name>
    <dbReference type="NCBI Taxonomy" id="416944"/>
    <lineage>
        <taxon>Bacteria</taxon>
        <taxon>Pseudomonadati</taxon>
        <taxon>Pseudomonadota</taxon>
        <taxon>Betaproteobacteria</taxon>
        <taxon>Burkholderiales</taxon>
        <taxon>Burkholderiaceae</taxon>
        <taxon>Paraburkholderia</taxon>
    </lineage>
</organism>
<comment type="similarity">
    <text evidence="1">Belongs to the LysR transcriptional regulatory family.</text>
</comment>
<dbReference type="PANTHER" id="PTHR30537:SF5">
    <property type="entry name" value="HTH-TYPE TRANSCRIPTIONAL ACTIVATOR TTDR-RELATED"/>
    <property type="match status" value="1"/>
</dbReference>
<dbReference type="RefSeq" id="WP_245746938.1">
    <property type="nucleotide sequence ID" value="NZ_FMYQ01000019.1"/>
</dbReference>
<dbReference type="STRING" id="416944.SAMN05421548_11925"/>
<accession>A0A1G6UL55</accession>
<proteinExistence type="inferred from homology"/>
<dbReference type="GO" id="GO:0006351">
    <property type="term" value="P:DNA-templated transcription"/>
    <property type="evidence" value="ECO:0007669"/>
    <property type="project" value="TreeGrafter"/>
</dbReference>
<evidence type="ECO:0000256" key="1">
    <source>
        <dbReference type="ARBA" id="ARBA00009437"/>
    </source>
</evidence>
<dbReference type="Proteomes" id="UP000198908">
    <property type="component" value="Unassembled WGS sequence"/>
</dbReference>
<evidence type="ECO:0000259" key="5">
    <source>
        <dbReference type="PROSITE" id="PS50931"/>
    </source>
</evidence>
<keyword evidence="2" id="KW-0805">Transcription regulation</keyword>
<dbReference type="PROSITE" id="PS50931">
    <property type="entry name" value="HTH_LYSR"/>
    <property type="match status" value="1"/>
</dbReference>
<sequence>MPLRAAGVCLRSRFRHRQIEMGPIARIEVADNKRLAESNHGGMSKSLGNELISPDLHHALQRFDVESTKIDFHFLEKWTSDVDRLEAMTMLLAAIEKGSFSAAAREMNVPVPTFTRRITDLEEQLGTRLLTRTTRKLALTDAGVAYAATARQILELVAEQEREATGEFTVPRGALTIATPVLLGRLYVLPEILDFLDEFPEIDITLTQSNRNVDLVDAHVDVAVRIGRLPDSSMIATRVGSFRPVICASPDLLAKQGVPRMPADLAKMPCVVFNGPMLSPDWTFRCPDTGRLVTIPISPRLQVSSPDSAADAAIRGLGFTQLLHYHVAEAIDAGKLEIVLDTFELDPVPIQLVHVSRNMMPLKLRRFLDFVTPRLRESLSRFAKPA</sequence>
<dbReference type="PANTHER" id="PTHR30537">
    <property type="entry name" value="HTH-TYPE TRANSCRIPTIONAL REGULATOR"/>
    <property type="match status" value="1"/>
</dbReference>
<evidence type="ECO:0000256" key="2">
    <source>
        <dbReference type="ARBA" id="ARBA00023015"/>
    </source>
</evidence>
<dbReference type="GO" id="GO:0003700">
    <property type="term" value="F:DNA-binding transcription factor activity"/>
    <property type="evidence" value="ECO:0007669"/>
    <property type="project" value="InterPro"/>
</dbReference>
<protein>
    <submittedName>
        <fullName evidence="6">DNA-binding transcriptional regulator, LysR family</fullName>
    </submittedName>
</protein>
<dbReference type="FunFam" id="1.10.10.10:FF:000001">
    <property type="entry name" value="LysR family transcriptional regulator"/>
    <property type="match status" value="1"/>
</dbReference>
<evidence type="ECO:0000313" key="6">
    <source>
        <dbReference type="EMBL" id="SDD41275.1"/>
    </source>
</evidence>
<feature type="domain" description="HTH lysR-type" evidence="5">
    <location>
        <begin position="83"/>
        <end position="140"/>
    </location>
</feature>
<dbReference type="InterPro" id="IPR058163">
    <property type="entry name" value="LysR-type_TF_proteobact-type"/>
</dbReference>
<dbReference type="InterPro" id="IPR036388">
    <property type="entry name" value="WH-like_DNA-bd_sf"/>
</dbReference>
<dbReference type="EMBL" id="FMYQ01000019">
    <property type="protein sequence ID" value="SDD41275.1"/>
    <property type="molecule type" value="Genomic_DNA"/>
</dbReference>
<reference evidence="7" key="1">
    <citation type="submission" date="2016-09" db="EMBL/GenBank/DDBJ databases">
        <authorList>
            <person name="Varghese N."/>
            <person name="Submissions S."/>
        </authorList>
    </citation>
    <scope>NUCLEOTIDE SEQUENCE [LARGE SCALE GENOMIC DNA]</scope>
    <source>
        <strain evidence="7">TNe-862</strain>
    </source>
</reference>